<keyword evidence="4" id="KW-1185">Reference proteome</keyword>
<reference evidence="3 4" key="1">
    <citation type="submission" date="2018-07" db="EMBL/GenBank/DDBJ databases">
        <title>Genomic Encyclopedia of Type Strains, Phase IV (KMG-IV): sequencing the most valuable type-strain genomes for metagenomic binning, comparative biology and taxonomic classification.</title>
        <authorList>
            <person name="Goeker M."/>
        </authorList>
    </citation>
    <scope>NUCLEOTIDE SEQUENCE [LARGE SCALE GENOMIC DNA]</scope>
    <source>
        <strain evidence="3 4">DSM 14364</strain>
    </source>
</reference>
<dbReference type="RefSeq" id="WP_147282421.1">
    <property type="nucleotide sequence ID" value="NZ_QQBB01000006.1"/>
</dbReference>
<keyword evidence="2" id="KW-0732">Signal</keyword>
<dbReference type="EMBL" id="QQBB01000006">
    <property type="protein sequence ID" value="RDI57780.1"/>
    <property type="molecule type" value="Genomic_DNA"/>
</dbReference>
<evidence type="ECO:0000313" key="4">
    <source>
        <dbReference type="Proteomes" id="UP000254925"/>
    </source>
</evidence>
<sequence length="88" mass="9543">MQRCLWLAILGSLITAVPASAQDRKGPHMSSGEIRVPSDAAIEKMLEGKSVPNPANEFSGNDSIATQQMDRQDRQIDREVEKGICSGC</sequence>
<feature type="compositionally biased region" description="Polar residues" evidence="1">
    <location>
        <begin position="56"/>
        <end position="66"/>
    </location>
</feature>
<comment type="caution">
    <text evidence="3">The sequence shown here is derived from an EMBL/GenBank/DDBJ whole genome shotgun (WGS) entry which is preliminary data.</text>
</comment>
<feature type="chain" id="PRO_5017017668" description="DUF4148 domain-containing protein" evidence="2">
    <location>
        <begin position="22"/>
        <end position="88"/>
    </location>
</feature>
<organism evidence="3 4">
    <name type="scientific">Microvirga subterranea</name>
    <dbReference type="NCBI Taxonomy" id="186651"/>
    <lineage>
        <taxon>Bacteria</taxon>
        <taxon>Pseudomonadati</taxon>
        <taxon>Pseudomonadota</taxon>
        <taxon>Alphaproteobacteria</taxon>
        <taxon>Hyphomicrobiales</taxon>
        <taxon>Methylobacteriaceae</taxon>
        <taxon>Microvirga</taxon>
    </lineage>
</organism>
<dbReference type="Proteomes" id="UP000254925">
    <property type="component" value="Unassembled WGS sequence"/>
</dbReference>
<evidence type="ECO:0000256" key="2">
    <source>
        <dbReference type="SAM" id="SignalP"/>
    </source>
</evidence>
<proteinExistence type="predicted"/>
<dbReference type="AlphaFoldDB" id="A0A370HJ41"/>
<feature type="region of interest" description="Disordered" evidence="1">
    <location>
        <begin position="50"/>
        <end position="75"/>
    </location>
</feature>
<accession>A0A370HJ41</accession>
<feature type="signal peptide" evidence="2">
    <location>
        <begin position="1"/>
        <end position="21"/>
    </location>
</feature>
<evidence type="ECO:0000313" key="3">
    <source>
        <dbReference type="EMBL" id="RDI57780.1"/>
    </source>
</evidence>
<evidence type="ECO:0000256" key="1">
    <source>
        <dbReference type="SAM" id="MobiDB-lite"/>
    </source>
</evidence>
<name>A0A370HJ41_9HYPH</name>
<evidence type="ECO:0008006" key="5">
    <source>
        <dbReference type="Google" id="ProtNLM"/>
    </source>
</evidence>
<dbReference type="OrthoDB" id="8019897at2"/>
<gene>
    <name evidence="3" type="ORF">DES45_10692</name>
</gene>
<protein>
    <recommendedName>
        <fullName evidence="5">DUF4148 domain-containing protein</fullName>
    </recommendedName>
</protein>